<evidence type="ECO:0000256" key="1">
    <source>
        <dbReference type="ARBA" id="ARBA00004651"/>
    </source>
</evidence>
<feature type="transmembrane region" description="Helical" evidence="7">
    <location>
        <begin position="285"/>
        <end position="303"/>
    </location>
</feature>
<evidence type="ECO:0000256" key="6">
    <source>
        <dbReference type="ARBA" id="ARBA00023136"/>
    </source>
</evidence>
<dbReference type="PANTHER" id="PTHR30106:SF2">
    <property type="entry name" value="UPF0324 INNER MEMBRANE PROTEIN YEIH"/>
    <property type="match status" value="1"/>
</dbReference>
<comment type="similarity">
    <text evidence="2">Belongs to the UPF0324 family.</text>
</comment>
<feature type="transmembrane region" description="Helical" evidence="7">
    <location>
        <begin position="90"/>
        <end position="112"/>
    </location>
</feature>
<keyword evidence="6 7" id="KW-0472">Membrane</keyword>
<feature type="transmembrane region" description="Helical" evidence="7">
    <location>
        <begin position="254"/>
        <end position="273"/>
    </location>
</feature>
<organism evidence="8 9">
    <name type="scientific">Arthrobacter sulfonylureivorans</name>
    <dbReference type="NCBI Taxonomy" id="2486855"/>
    <lineage>
        <taxon>Bacteria</taxon>
        <taxon>Bacillati</taxon>
        <taxon>Actinomycetota</taxon>
        <taxon>Actinomycetes</taxon>
        <taxon>Micrococcales</taxon>
        <taxon>Micrococcaceae</taxon>
        <taxon>Arthrobacter</taxon>
    </lineage>
</organism>
<evidence type="ECO:0000256" key="7">
    <source>
        <dbReference type="SAM" id="Phobius"/>
    </source>
</evidence>
<dbReference type="Pfam" id="PF03601">
    <property type="entry name" value="Cons_hypoth698"/>
    <property type="match status" value="1"/>
</dbReference>
<keyword evidence="3" id="KW-1003">Cell membrane</keyword>
<dbReference type="PANTHER" id="PTHR30106">
    <property type="entry name" value="INNER MEMBRANE PROTEIN YEIH-RELATED"/>
    <property type="match status" value="1"/>
</dbReference>
<evidence type="ECO:0000256" key="4">
    <source>
        <dbReference type="ARBA" id="ARBA00022692"/>
    </source>
</evidence>
<dbReference type="Proteomes" id="UP000829069">
    <property type="component" value="Chromosome"/>
</dbReference>
<name>A0ABY3WC71_9MICC</name>
<feature type="transmembrane region" description="Helical" evidence="7">
    <location>
        <begin position="208"/>
        <end position="233"/>
    </location>
</feature>
<evidence type="ECO:0000256" key="3">
    <source>
        <dbReference type="ARBA" id="ARBA00022475"/>
    </source>
</evidence>
<dbReference type="InterPro" id="IPR018383">
    <property type="entry name" value="UPF0324_pro"/>
</dbReference>
<comment type="subcellular location">
    <subcellularLocation>
        <location evidence="1">Cell membrane</location>
        <topology evidence="1">Multi-pass membrane protein</topology>
    </subcellularLocation>
</comment>
<proteinExistence type="inferred from homology"/>
<feature type="transmembrane region" description="Helical" evidence="7">
    <location>
        <begin position="156"/>
        <end position="176"/>
    </location>
</feature>
<feature type="transmembrane region" description="Helical" evidence="7">
    <location>
        <begin position="124"/>
        <end position="144"/>
    </location>
</feature>
<protein>
    <submittedName>
        <fullName evidence="8">Sulfate exporter family transporter</fullName>
    </submittedName>
</protein>
<reference evidence="8 9" key="1">
    <citation type="submission" date="2022-03" db="EMBL/GenBank/DDBJ databases">
        <title>Isotopic signatures of nitrous oxide derived from detoxification processes.</title>
        <authorList>
            <person name="Behrendt U."/>
            <person name="Buchen C."/>
            <person name="Well R."/>
            <person name="Ulrich A."/>
            <person name="Rohe L."/>
            <person name="Kolb S."/>
            <person name="Schloter M."/>
            <person name="Horn M.A."/>
            <person name="Augustin J."/>
        </authorList>
    </citation>
    <scope>NUCLEOTIDE SEQUENCE [LARGE SCALE GENOMIC DNA]</scope>
    <source>
        <strain evidence="8 9">S4-C24</strain>
    </source>
</reference>
<accession>A0ABY3WC71</accession>
<keyword evidence="9" id="KW-1185">Reference proteome</keyword>
<evidence type="ECO:0000313" key="8">
    <source>
        <dbReference type="EMBL" id="UNK47616.1"/>
    </source>
</evidence>
<sequence length="341" mass="34876">MERWIRRARPGLLLAATAVLVSFGLHWLVPAVPVMSFAVVLGILAANVPPTAARISGAGQPGLTFCARTLMRAGIVLLGARLALSDLAELGWFALVLVVLVLLLAFAGTYLLARWHRLPGDQPVLLAAGFAICGASAIGAIAAARGSRAQDSLMPVALVTLCGTLAIGVLPAVMALTGMPAQVFGFWAGASVHDVGQVVATAQSAGTAALTIAVVVKLARVVMLAPLAAAVAVHRRHAAKATRARGTGSEGKQPPVVPLFILGFLALVLLRSTGWLPQPVLNGTALVQEILLAAALFGLGSAVRLRELLRSSLPAISTALLSWLLIAGLGLGAAWLAMAGG</sequence>
<dbReference type="EMBL" id="CP093326">
    <property type="protein sequence ID" value="UNK47616.1"/>
    <property type="molecule type" value="Genomic_DNA"/>
</dbReference>
<feature type="transmembrane region" description="Helical" evidence="7">
    <location>
        <begin position="315"/>
        <end position="338"/>
    </location>
</feature>
<gene>
    <name evidence="8" type="ORF">MNQ99_10740</name>
</gene>
<evidence type="ECO:0000256" key="2">
    <source>
        <dbReference type="ARBA" id="ARBA00007977"/>
    </source>
</evidence>
<keyword evidence="5 7" id="KW-1133">Transmembrane helix</keyword>
<keyword evidence="4 7" id="KW-0812">Transmembrane</keyword>
<feature type="transmembrane region" description="Helical" evidence="7">
    <location>
        <begin position="65"/>
        <end position="84"/>
    </location>
</feature>
<evidence type="ECO:0000313" key="9">
    <source>
        <dbReference type="Proteomes" id="UP000829069"/>
    </source>
</evidence>
<evidence type="ECO:0000256" key="5">
    <source>
        <dbReference type="ARBA" id="ARBA00022989"/>
    </source>
</evidence>
<feature type="transmembrane region" description="Helical" evidence="7">
    <location>
        <begin position="12"/>
        <end position="29"/>
    </location>
</feature>